<proteinExistence type="predicted"/>
<sequence length="37" mass="4401">MVLHWVSSLRLMPCPRHDLTLALTYLCRRHVSDMVLH</sequence>
<organism evidence="1 2">
    <name type="scientific">Gossypium arboreum</name>
    <name type="common">Tree cotton</name>
    <name type="synonym">Gossypium nanking</name>
    <dbReference type="NCBI Taxonomy" id="29729"/>
    <lineage>
        <taxon>Eukaryota</taxon>
        <taxon>Viridiplantae</taxon>
        <taxon>Streptophyta</taxon>
        <taxon>Embryophyta</taxon>
        <taxon>Tracheophyta</taxon>
        <taxon>Spermatophyta</taxon>
        <taxon>Magnoliopsida</taxon>
        <taxon>eudicotyledons</taxon>
        <taxon>Gunneridae</taxon>
        <taxon>Pentapetalae</taxon>
        <taxon>rosids</taxon>
        <taxon>malvids</taxon>
        <taxon>Malvales</taxon>
        <taxon>Malvaceae</taxon>
        <taxon>Malvoideae</taxon>
        <taxon>Gossypium</taxon>
    </lineage>
</organism>
<protein>
    <submittedName>
        <fullName evidence="1">Uncharacterized protein</fullName>
    </submittedName>
</protein>
<dbReference type="AlphaFoldDB" id="A0A0B0MUH6"/>
<reference evidence="2" key="1">
    <citation type="submission" date="2014-09" db="EMBL/GenBank/DDBJ databases">
        <authorList>
            <person name="Mudge J."/>
            <person name="Ramaraj T."/>
            <person name="Lindquist I.E."/>
            <person name="Bharti A.K."/>
            <person name="Sundararajan A."/>
            <person name="Cameron C.T."/>
            <person name="Woodward J.E."/>
            <person name="May G.D."/>
            <person name="Brubaker C."/>
            <person name="Broadhvest J."/>
            <person name="Wilkins T.A."/>
        </authorList>
    </citation>
    <scope>NUCLEOTIDE SEQUENCE</scope>
    <source>
        <strain evidence="2">cv. AKA8401</strain>
    </source>
</reference>
<gene>
    <name evidence="1" type="ORF">F383_29745</name>
</gene>
<dbReference type="Proteomes" id="UP000032142">
    <property type="component" value="Unassembled WGS sequence"/>
</dbReference>
<name>A0A0B0MUH6_GOSAR</name>
<evidence type="ECO:0000313" key="1">
    <source>
        <dbReference type="EMBL" id="KHG04032.1"/>
    </source>
</evidence>
<comment type="caution">
    <text evidence="1">The sequence shown here is derived from an EMBL/GenBank/DDBJ whole genome shotgun (WGS) entry which is preliminary data.</text>
</comment>
<keyword evidence="2" id="KW-1185">Reference proteome</keyword>
<accession>A0A0B0MUH6</accession>
<dbReference type="EMBL" id="JRRC01404127">
    <property type="protein sequence ID" value="KHG04032.1"/>
    <property type="molecule type" value="Genomic_DNA"/>
</dbReference>
<evidence type="ECO:0000313" key="2">
    <source>
        <dbReference type="Proteomes" id="UP000032142"/>
    </source>
</evidence>